<dbReference type="PANTHER" id="PTHR40277:SF1">
    <property type="entry name" value="BLL5419 PROTEIN"/>
    <property type="match status" value="1"/>
</dbReference>
<evidence type="ECO:0000313" key="9">
    <source>
        <dbReference type="EMBL" id="TMQ64349.1"/>
    </source>
</evidence>
<evidence type="ECO:0000256" key="3">
    <source>
        <dbReference type="ARBA" id="ARBA00022692"/>
    </source>
</evidence>
<evidence type="ECO:0000256" key="5">
    <source>
        <dbReference type="ARBA" id="ARBA00023136"/>
    </source>
</evidence>
<comment type="subcellular location">
    <subcellularLocation>
        <location evidence="1">Cell membrane</location>
        <topology evidence="1">Multi-pass membrane protein</topology>
    </subcellularLocation>
</comment>
<dbReference type="Pfam" id="PF03706">
    <property type="entry name" value="LPG_synthase_TM"/>
    <property type="match status" value="1"/>
</dbReference>
<evidence type="ECO:0000256" key="6">
    <source>
        <dbReference type="SAM" id="MobiDB-lite"/>
    </source>
</evidence>
<comment type="caution">
    <text evidence="8">The sequence shown here is derived from an EMBL/GenBank/DDBJ whole genome shotgun (WGS) entry which is preliminary data.</text>
</comment>
<keyword evidence="3 7" id="KW-0812">Transmembrane</keyword>
<proteinExistence type="predicted"/>
<reference evidence="10 11" key="1">
    <citation type="journal article" date="2019" name="Nat. Microbiol.">
        <title>Mediterranean grassland soil C-N compound turnover is dependent on rainfall and depth, and is mediated by genomically divergent microorganisms.</title>
        <authorList>
            <person name="Diamond S."/>
            <person name="Andeer P.F."/>
            <person name="Li Z."/>
            <person name="Crits-Christoph A."/>
            <person name="Burstein D."/>
            <person name="Anantharaman K."/>
            <person name="Lane K.R."/>
            <person name="Thomas B.C."/>
            <person name="Pan C."/>
            <person name="Northen T.R."/>
            <person name="Banfield J.F."/>
        </authorList>
    </citation>
    <scope>NUCLEOTIDE SEQUENCE [LARGE SCALE GENOMIC DNA]</scope>
    <source>
        <strain evidence="8">WS_4</strain>
        <strain evidence="9">WS_7</strain>
    </source>
</reference>
<evidence type="ECO:0000256" key="2">
    <source>
        <dbReference type="ARBA" id="ARBA00022475"/>
    </source>
</evidence>
<evidence type="ECO:0000313" key="10">
    <source>
        <dbReference type="Proteomes" id="UP000317366"/>
    </source>
</evidence>
<keyword evidence="5 7" id="KW-0472">Membrane</keyword>
<feature type="transmembrane region" description="Helical" evidence="7">
    <location>
        <begin position="161"/>
        <end position="179"/>
    </location>
</feature>
<feature type="transmembrane region" description="Helical" evidence="7">
    <location>
        <begin position="323"/>
        <end position="345"/>
    </location>
</feature>
<dbReference type="NCBIfam" id="TIGR00374">
    <property type="entry name" value="flippase-like domain"/>
    <property type="match status" value="1"/>
</dbReference>
<dbReference type="AlphaFoldDB" id="A0A538SSM9"/>
<dbReference type="GO" id="GO:0005886">
    <property type="term" value="C:plasma membrane"/>
    <property type="evidence" value="ECO:0007669"/>
    <property type="project" value="UniProtKB-SubCell"/>
</dbReference>
<evidence type="ECO:0000256" key="4">
    <source>
        <dbReference type="ARBA" id="ARBA00022989"/>
    </source>
</evidence>
<sequence length="377" mass="40795">MGARVHVGPLLPREPGRDPARGRGASRVSHGSTSGVFQKLKVPLIALKIVLSFALFGYVIAKVSPRNVWDTMKSADPMLIAAAAGLFLTSSLIGSWLWARLLRAQGVSIPYPKAASYYFVGLFFNNFLPSNVGGDIARISDAAKHAEHVSPVFSATLMDRLIGVLAIGLLAVVASVAVIDRLHLYAIYWGVLIVFLVAAALFASVFNRNILEAFERPFRAVGAHKIERAIARLMDDLHGFRSERGALLAAFAASTLVQISRIYVHYLIGLSLGVRISLAYYFLFVPVLAALISLPISLNGIGVREGAAVVLFQLAGLTREQSFSIPFLTYILSVLISLLGGLIFISRSPRRAIGKHLRRRKLARASERGATPGEGRA</sequence>
<evidence type="ECO:0000256" key="1">
    <source>
        <dbReference type="ARBA" id="ARBA00004651"/>
    </source>
</evidence>
<evidence type="ECO:0000313" key="8">
    <source>
        <dbReference type="EMBL" id="TMQ54390.1"/>
    </source>
</evidence>
<dbReference type="Proteomes" id="UP000319829">
    <property type="component" value="Unassembled WGS sequence"/>
</dbReference>
<accession>A0A538SSM9</accession>
<evidence type="ECO:0000256" key="7">
    <source>
        <dbReference type="SAM" id="Phobius"/>
    </source>
</evidence>
<feature type="transmembrane region" description="Helical" evidence="7">
    <location>
        <begin position="186"/>
        <end position="206"/>
    </location>
</feature>
<feature type="transmembrane region" description="Helical" evidence="7">
    <location>
        <begin position="111"/>
        <end position="128"/>
    </location>
</feature>
<dbReference type="InterPro" id="IPR022791">
    <property type="entry name" value="L-PG_synthase/AglD"/>
</dbReference>
<keyword evidence="2" id="KW-1003">Cell membrane</keyword>
<evidence type="ECO:0000313" key="11">
    <source>
        <dbReference type="Proteomes" id="UP000319829"/>
    </source>
</evidence>
<dbReference type="EMBL" id="VBOU01000074">
    <property type="protein sequence ID" value="TMQ54390.1"/>
    <property type="molecule type" value="Genomic_DNA"/>
</dbReference>
<feature type="transmembrane region" description="Helical" evidence="7">
    <location>
        <begin position="246"/>
        <end position="268"/>
    </location>
</feature>
<dbReference type="Proteomes" id="UP000317366">
    <property type="component" value="Unassembled WGS sequence"/>
</dbReference>
<feature type="region of interest" description="Disordered" evidence="6">
    <location>
        <begin position="1"/>
        <end position="31"/>
    </location>
</feature>
<feature type="transmembrane region" description="Helical" evidence="7">
    <location>
        <begin position="80"/>
        <end position="99"/>
    </location>
</feature>
<name>A0A538SSM9_UNCEI</name>
<feature type="transmembrane region" description="Helical" evidence="7">
    <location>
        <begin position="42"/>
        <end position="60"/>
    </location>
</feature>
<protein>
    <submittedName>
        <fullName evidence="8">Flippase-like domain-containing protein</fullName>
    </submittedName>
</protein>
<dbReference type="EMBL" id="VBOX01000039">
    <property type="protein sequence ID" value="TMQ64349.1"/>
    <property type="molecule type" value="Genomic_DNA"/>
</dbReference>
<keyword evidence="4 7" id="KW-1133">Transmembrane helix</keyword>
<feature type="transmembrane region" description="Helical" evidence="7">
    <location>
        <begin position="280"/>
        <end position="303"/>
    </location>
</feature>
<organism evidence="8 11">
    <name type="scientific">Eiseniibacteriota bacterium</name>
    <dbReference type="NCBI Taxonomy" id="2212470"/>
    <lineage>
        <taxon>Bacteria</taxon>
        <taxon>Candidatus Eiseniibacteriota</taxon>
    </lineage>
</organism>
<dbReference type="PANTHER" id="PTHR40277">
    <property type="entry name" value="BLL5419 PROTEIN"/>
    <property type="match status" value="1"/>
</dbReference>
<gene>
    <name evidence="8" type="ORF">E6K74_06500</name>
    <name evidence="9" type="ORF">E6K77_03945</name>
</gene>